<comment type="similarity">
    <text evidence="4">Belongs to the phospholipase D family. MitoPLD/Zucchini subfamily.</text>
</comment>
<reference evidence="8" key="1">
    <citation type="submission" date="2021-02" db="EMBL/GenBank/DDBJ databases">
        <authorList>
            <person name="Palmer J.M."/>
        </authorList>
    </citation>
    <scope>NUCLEOTIDE SEQUENCE</scope>
    <source>
        <strain evidence="8">SCRP23</strain>
    </source>
</reference>
<keyword evidence="2" id="KW-0442">Lipid degradation</keyword>
<feature type="region of interest" description="Disordered" evidence="6">
    <location>
        <begin position="58"/>
        <end position="129"/>
    </location>
</feature>
<dbReference type="Proteomes" id="UP000693981">
    <property type="component" value="Unassembled WGS sequence"/>
</dbReference>
<gene>
    <name evidence="8" type="ORF">PHYBOEH_002465</name>
</gene>
<keyword evidence="3" id="KW-0443">Lipid metabolism</keyword>
<evidence type="ECO:0000256" key="2">
    <source>
        <dbReference type="ARBA" id="ARBA00022963"/>
    </source>
</evidence>
<dbReference type="EMBL" id="JAGDFL010000162">
    <property type="protein sequence ID" value="KAG7396330.1"/>
    <property type="molecule type" value="Genomic_DNA"/>
</dbReference>
<comment type="caution">
    <text evidence="8">The sequence shown here is derived from an EMBL/GenBank/DDBJ whole genome shotgun (WGS) entry which is preliminary data.</text>
</comment>
<dbReference type="OrthoDB" id="113523at2759"/>
<keyword evidence="9" id="KW-1185">Reference proteome</keyword>
<organism evidence="8 9">
    <name type="scientific">Phytophthora boehmeriae</name>
    <dbReference type="NCBI Taxonomy" id="109152"/>
    <lineage>
        <taxon>Eukaryota</taxon>
        <taxon>Sar</taxon>
        <taxon>Stramenopiles</taxon>
        <taxon>Oomycota</taxon>
        <taxon>Peronosporomycetes</taxon>
        <taxon>Peronosporales</taxon>
        <taxon>Peronosporaceae</taxon>
        <taxon>Phytophthora</taxon>
    </lineage>
</organism>
<evidence type="ECO:0000256" key="5">
    <source>
        <dbReference type="ARBA" id="ARBA00040549"/>
    </source>
</evidence>
<feature type="domain" description="Phospholipase D-like" evidence="7">
    <location>
        <begin position="193"/>
        <end position="316"/>
    </location>
</feature>
<dbReference type="Pfam" id="PF13091">
    <property type="entry name" value="PLDc_2"/>
    <property type="match status" value="1"/>
</dbReference>
<dbReference type="GO" id="GO:0016891">
    <property type="term" value="F:RNA endonuclease activity producing 5'-phosphomonoesters, hydrolytic mechanism"/>
    <property type="evidence" value="ECO:0007669"/>
    <property type="project" value="TreeGrafter"/>
</dbReference>
<accession>A0A8T1WXQ0</accession>
<name>A0A8T1WXQ0_9STRA</name>
<evidence type="ECO:0000313" key="8">
    <source>
        <dbReference type="EMBL" id="KAG7396330.1"/>
    </source>
</evidence>
<keyword evidence="1" id="KW-0378">Hydrolase</keyword>
<evidence type="ECO:0000256" key="6">
    <source>
        <dbReference type="SAM" id="MobiDB-lite"/>
    </source>
</evidence>
<protein>
    <recommendedName>
        <fullName evidence="5">Mitochondrial cardiolipin hydrolase</fullName>
    </recommendedName>
</protein>
<feature type="compositionally biased region" description="Basic and acidic residues" evidence="6">
    <location>
        <begin position="97"/>
        <end position="123"/>
    </location>
</feature>
<dbReference type="InterPro" id="IPR051406">
    <property type="entry name" value="PLD_domain"/>
</dbReference>
<evidence type="ECO:0000313" key="9">
    <source>
        <dbReference type="Proteomes" id="UP000693981"/>
    </source>
</evidence>
<dbReference type="AlphaFoldDB" id="A0A8T1WXQ0"/>
<evidence type="ECO:0000259" key="7">
    <source>
        <dbReference type="Pfam" id="PF13091"/>
    </source>
</evidence>
<dbReference type="InterPro" id="IPR025202">
    <property type="entry name" value="PLD-like_dom"/>
</dbReference>
<evidence type="ECO:0000256" key="4">
    <source>
        <dbReference type="ARBA" id="ARBA00038012"/>
    </source>
</evidence>
<evidence type="ECO:0000256" key="1">
    <source>
        <dbReference type="ARBA" id="ARBA00022801"/>
    </source>
</evidence>
<proteinExistence type="inferred from homology"/>
<dbReference type="PANTHER" id="PTHR43856:SF1">
    <property type="entry name" value="MITOCHONDRIAL CARDIOLIPIN HYDROLASE"/>
    <property type="match status" value="1"/>
</dbReference>
<dbReference type="PANTHER" id="PTHR43856">
    <property type="entry name" value="CARDIOLIPIN HYDROLASE"/>
    <property type="match status" value="1"/>
</dbReference>
<evidence type="ECO:0000256" key="3">
    <source>
        <dbReference type="ARBA" id="ARBA00023098"/>
    </source>
</evidence>
<feature type="compositionally biased region" description="Low complexity" evidence="6">
    <location>
        <begin position="65"/>
        <end position="77"/>
    </location>
</feature>
<dbReference type="GO" id="GO:0016042">
    <property type="term" value="P:lipid catabolic process"/>
    <property type="evidence" value="ECO:0007669"/>
    <property type="project" value="UniProtKB-KW"/>
</dbReference>
<sequence>MTTCSCPTRVSSLPCVECSLFTLVQILCPGFNSADAATRSRARDAAIGIVSRLEERVTGADQATEDASAVPAAATATDSIPEPAPEPSTAEANGNKRPLESSNDRCVKRKTDDAGAGKSERQSRGRPKQWPLWKAVDAISQQLELVSTESSLSKAAKAAGIKKSTFYRLKEDVKCRLSNTIVGYWFDEGKDRLLTRIADTKSTIDVAMPILNDPSVTTALKTAAGGGVKIRIMTDFVRARAESKDQLLELLQCGNIQVFHCTNLMQWKCAIFDARLLHLESADWSLSDVLGRKMEYTVVFSGPVVQAFVGQFEGMFEEAGKMLGAHGGPKIFYHTTAQSLE</sequence>